<protein>
    <recommendedName>
        <fullName evidence="7">MRG domain-containing protein</fullName>
    </recommendedName>
</protein>
<evidence type="ECO:0000256" key="4">
    <source>
        <dbReference type="ARBA" id="ARBA00023163"/>
    </source>
</evidence>
<dbReference type="GO" id="GO:0006355">
    <property type="term" value="P:regulation of DNA-templated transcription"/>
    <property type="evidence" value="ECO:0007669"/>
    <property type="project" value="InterPro"/>
</dbReference>
<evidence type="ECO:0000313" key="8">
    <source>
        <dbReference type="EMBL" id="EGT42145.1"/>
    </source>
</evidence>
<dbReference type="InterPro" id="IPR016197">
    <property type="entry name" value="Chromo-like_dom_sf"/>
</dbReference>
<accession>G0MQZ8</accession>
<dbReference type="InParanoid" id="G0MQZ8"/>
<dbReference type="SUPFAM" id="SSF54160">
    <property type="entry name" value="Chromo domain-like"/>
    <property type="match status" value="1"/>
</dbReference>
<dbReference type="OrthoDB" id="124855at2759"/>
<dbReference type="eggNOG" id="KOG3001">
    <property type="taxonomic scope" value="Eukaryota"/>
</dbReference>
<feature type="region of interest" description="Disordered" evidence="6">
    <location>
        <begin position="90"/>
        <end position="116"/>
    </location>
</feature>
<reference evidence="9" key="1">
    <citation type="submission" date="2011-07" db="EMBL/GenBank/DDBJ databases">
        <authorList>
            <consortium name="Caenorhabditis brenneri Sequencing and Analysis Consortium"/>
            <person name="Wilson R.K."/>
        </authorList>
    </citation>
    <scope>NUCLEOTIDE SEQUENCE [LARGE SCALE GENOMIC DNA]</scope>
    <source>
        <strain evidence="9">PB2801</strain>
    </source>
</reference>
<organism evidence="9">
    <name type="scientific">Caenorhabditis brenneri</name>
    <name type="common">Nematode worm</name>
    <dbReference type="NCBI Taxonomy" id="135651"/>
    <lineage>
        <taxon>Eukaryota</taxon>
        <taxon>Metazoa</taxon>
        <taxon>Ecdysozoa</taxon>
        <taxon>Nematoda</taxon>
        <taxon>Chromadorea</taxon>
        <taxon>Rhabditida</taxon>
        <taxon>Rhabditina</taxon>
        <taxon>Rhabditomorpha</taxon>
        <taxon>Rhabditoidea</taxon>
        <taxon>Rhabditidae</taxon>
        <taxon>Peloderinae</taxon>
        <taxon>Caenorhabditis</taxon>
    </lineage>
</organism>
<dbReference type="EMBL" id="GL379808">
    <property type="protein sequence ID" value="EGT42145.1"/>
    <property type="molecule type" value="Genomic_DNA"/>
</dbReference>
<dbReference type="GO" id="GO:0005634">
    <property type="term" value="C:nucleus"/>
    <property type="evidence" value="ECO:0007669"/>
    <property type="project" value="UniProtKB-SubCell"/>
</dbReference>
<dbReference type="AlphaFoldDB" id="G0MQZ8"/>
<comment type="subcellular location">
    <subcellularLocation>
        <location evidence="1">Nucleus</location>
    </subcellularLocation>
</comment>
<dbReference type="InterPro" id="IPR008676">
    <property type="entry name" value="MRG"/>
</dbReference>
<evidence type="ECO:0000256" key="2">
    <source>
        <dbReference type="ARBA" id="ARBA00022853"/>
    </source>
</evidence>
<feature type="compositionally biased region" description="Basic and acidic residues" evidence="6">
    <location>
        <begin position="90"/>
        <end position="106"/>
    </location>
</feature>
<dbReference type="STRING" id="135651.G0MQZ8"/>
<evidence type="ECO:0000256" key="1">
    <source>
        <dbReference type="ARBA" id="ARBA00004123"/>
    </source>
</evidence>
<dbReference type="GO" id="GO:0035267">
    <property type="term" value="C:NuA4 histone acetyltransferase complex"/>
    <property type="evidence" value="ECO:0007669"/>
    <property type="project" value="TreeGrafter"/>
</dbReference>
<dbReference type="HOGENOM" id="CLU_039566_0_0_1"/>
<dbReference type="Pfam" id="PF05712">
    <property type="entry name" value="MRG"/>
    <property type="match status" value="1"/>
</dbReference>
<gene>
    <name evidence="8" type="ORF">CAEBREN_13090</name>
</gene>
<dbReference type="Gene3D" id="1.10.274.30">
    <property type="entry name" value="MRG domain"/>
    <property type="match status" value="1"/>
</dbReference>
<keyword evidence="2" id="KW-0156">Chromatin regulator</keyword>
<sequence>MTEATSMFSVGETIVALDNGCPYEAKITKIKEHQGVLKYFVHFVGYKSRHDLKVVVGKERRKLFAGTVDDYVKENRSKISQAFLEKYETRATPRRETSVKKKKEESPGPSTSRLPRLDDRFSTQEWTLDIPKVLRKVVVDDYEFIGKGLLWSLPSKITIDTIVDDYERFLQPGPSDSHKMLAARGMVDYFNQVLKFKLLYPSEREQYNENSEDRPSSVYGLAHLLRFIFKAPEIIKFSKNEDRMLTKFVADMQQFVDFVARTYKDYYTGEEDYSSAD</sequence>
<keyword evidence="4" id="KW-0804">Transcription</keyword>
<evidence type="ECO:0000256" key="3">
    <source>
        <dbReference type="ARBA" id="ARBA00023015"/>
    </source>
</evidence>
<dbReference type="InterPro" id="IPR038217">
    <property type="entry name" value="MRG_C_sf"/>
</dbReference>
<dbReference type="Gene3D" id="2.30.30.140">
    <property type="match status" value="1"/>
</dbReference>
<evidence type="ECO:0000256" key="5">
    <source>
        <dbReference type="ARBA" id="ARBA00023242"/>
    </source>
</evidence>
<evidence type="ECO:0000259" key="7">
    <source>
        <dbReference type="Pfam" id="PF05712"/>
    </source>
</evidence>
<feature type="domain" description="MRG" evidence="7">
    <location>
        <begin position="118"/>
        <end position="274"/>
    </location>
</feature>
<evidence type="ECO:0000256" key="6">
    <source>
        <dbReference type="SAM" id="MobiDB-lite"/>
    </source>
</evidence>
<proteinExistence type="predicted"/>
<dbReference type="PANTHER" id="PTHR10880:SF48">
    <property type="entry name" value="MORTALITY FACTOR 4 LIKE 2"/>
    <property type="match status" value="1"/>
</dbReference>
<dbReference type="PROSITE" id="PS51640">
    <property type="entry name" value="MRG"/>
    <property type="match status" value="1"/>
</dbReference>
<keyword evidence="5" id="KW-0539">Nucleus</keyword>
<dbReference type="Proteomes" id="UP000008068">
    <property type="component" value="Unassembled WGS sequence"/>
</dbReference>
<keyword evidence="9" id="KW-1185">Reference proteome</keyword>
<dbReference type="GO" id="GO:0006325">
    <property type="term" value="P:chromatin organization"/>
    <property type="evidence" value="ECO:0007669"/>
    <property type="project" value="UniProtKB-KW"/>
</dbReference>
<evidence type="ECO:0000313" key="9">
    <source>
        <dbReference type="Proteomes" id="UP000008068"/>
    </source>
</evidence>
<dbReference type="OMA" id="HKFFDIE"/>
<dbReference type="PANTHER" id="PTHR10880">
    <property type="entry name" value="MORTALITY FACTOR 4-LIKE PROTEIN"/>
    <property type="match status" value="1"/>
</dbReference>
<dbReference type="InterPro" id="IPR026541">
    <property type="entry name" value="MRG_dom"/>
</dbReference>
<name>G0MQZ8_CAEBE</name>
<keyword evidence="3" id="KW-0805">Transcription regulation</keyword>